<dbReference type="EMBL" id="BMAU01021300">
    <property type="protein sequence ID" value="GFY10717.1"/>
    <property type="molecule type" value="Genomic_DNA"/>
</dbReference>
<sequence>MSLLVTKIGLLQRYARVLAVHGFNISDLWSLEAIGILDANQNLSNAAKEEIARDQFLSYLTRKENGRYCVGLPWLGSNVELPSNYHVAEKRLFCITRKLGSLRKYEEYDGVFNEWWGEGVI</sequence>
<gene>
    <name evidence="1" type="primary">AVEN_240424_1</name>
    <name evidence="1" type="ORF">TNCV_2195381</name>
</gene>
<organism evidence="1 2">
    <name type="scientific">Trichonephila clavipes</name>
    <name type="common">Golden silk orbweaver</name>
    <name type="synonym">Nephila clavipes</name>
    <dbReference type="NCBI Taxonomy" id="2585209"/>
    <lineage>
        <taxon>Eukaryota</taxon>
        <taxon>Metazoa</taxon>
        <taxon>Ecdysozoa</taxon>
        <taxon>Arthropoda</taxon>
        <taxon>Chelicerata</taxon>
        <taxon>Arachnida</taxon>
        <taxon>Araneae</taxon>
        <taxon>Araneomorphae</taxon>
        <taxon>Entelegynae</taxon>
        <taxon>Araneoidea</taxon>
        <taxon>Nephilidae</taxon>
        <taxon>Trichonephila</taxon>
    </lineage>
</organism>
<comment type="caution">
    <text evidence="1">The sequence shown here is derived from an EMBL/GenBank/DDBJ whole genome shotgun (WGS) entry which is preliminary data.</text>
</comment>
<reference evidence="1" key="1">
    <citation type="submission" date="2020-08" db="EMBL/GenBank/DDBJ databases">
        <title>Multicomponent nature underlies the extraordinary mechanical properties of spider dragline silk.</title>
        <authorList>
            <person name="Kono N."/>
            <person name="Nakamura H."/>
            <person name="Mori M."/>
            <person name="Yoshida Y."/>
            <person name="Ohtoshi R."/>
            <person name="Malay A.D."/>
            <person name="Moran D.A.P."/>
            <person name="Tomita M."/>
            <person name="Numata K."/>
            <person name="Arakawa K."/>
        </authorList>
    </citation>
    <scope>NUCLEOTIDE SEQUENCE</scope>
</reference>
<dbReference type="Proteomes" id="UP000887159">
    <property type="component" value="Unassembled WGS sequence"/>
</dbReference>
<accession>A0A8X6VA62</accession>
<proteinExistence type="predicted"/>
<dbReference type="AlphaFoldDB" id="A0A8X6VA62"/>
<name>A0A8X6VA62_TRICX</name>
<keyword evidence="2" id="KW-1185">Reference proteome</keyword>
<evidence type="ECO:0000313" key="2">
    <source>
        <dbReference type="Proteomes" id="UP000887159"/>
    </source>
</evidence>
<evidence type="ECO:0000313" key="1">
    <source>
        <dbReference type="EMBL" id="GFY10717.1"/>
    </source>
</evidence>
<protein>
    <submittedName>
        <fullName evidence="1">Integrase catalytic domain-containing protein</fullName>
    </submittedName>
</protein>